<protein>
    <submittedName>
        <fullName evidence="1">Uncharacterized protein</fullName>
    </submittedName>
</protein>
<dbReference type="AlphaFoldDB" id="A0A9P4NP37"/>
<evidence type="ECO:0000313" key="2">
    <source>
        <dbReference type="Proteomes" id="UP000800235"/>
    </source>
</evidence>
<evidence type="ECO:0000313" key="1">
    <source>
        <dbReference type="EMBL" id="KAF2429072.1"/>
    </source>
</evidence>
<proteinExistence type="predicted"/>
<gene>
    <name evidence="1" type="ORF">EJ08DRAFT_698653</name>
</gene>
<keyword evidence="2" id="KW-1185">Reference proteome</keyword>
<accession>A0A9P4NP37</accession>
<dbReference type="Proteomes" id="UP000800235">
    <property type="component" value="Unassembled WGS sequence"/>
</dbReference>
<reference evidence="1" key="1">
    <citation type="journal article" date="2020" name="Stud. Mycol.">
        <title>101 Dothideomycetes genomes: a test case for predicting lifestyles and emergence of pathogens.</title>
        <authorList>
            <person name="Haridas S."/>
            <person name="Albert R."/>
            <person name="Binder M."/>
            <person name="Bloem J."/>
            <person name="Labutti K."/>
            <person name="Salamov A."/>
            <person name="Andreopoulos B."/>
            <person name="Baker S."/>
            <person name="Barry K."/>
            <person name="Bills G."/>
            <person name="Bluhm B."/>
            <person name="Cannon C."/>
            <person name="Castanera R."/>
            <person name="Culley D."/>
            <person name="Daum C."/>
            <person name="Ezra D."/>
            <person name="Gonzalez J."/>
            <person name="Henrissat B."/>
            <person name="Kuo A."/>
            <person name="Liang C."/>
            <person name="Lipzen A."/>
            <person name="Lutzoni F."/>
            <person name="Magnuson J."/>
            <person name="Mondo S."/>
            <person name="Nolan M."/>
            <person name="Ohm R."/>
            <person name="Pangilinan J."/>
            <person name="Park H.-J."/>
            <person name="Ramirez L."/>
            <person name="Alfaro M."/>
            <person name="Sun H."/>
            <person name="Tritt A."/>
            <person name="Yoshinaga Y."/>
            <person name="Zwiers L.-H."/>
            <person name="Turgeon B."/>
            <person name="Goodwin S."/>
            <person name="Spatafora J."/>
            <person name="Crous P."/>
            <person name="Grigoriev I."/>
        </authorList>
    </citation>
    <scope>NUCLEOTIDE SEQUENCE</scope>
    <source>
        <strain evidence="1">CBS 130266</strain>
    </source>
</reference>
<organism evidence="1 2">
    <name type="scientific">Tothia fuscella</name>
    <dbReference type="NCBI Taxonomy" id="1048955"/>
    <lineage>
        <taxon>Eukaryota</taxon>
        <taxon>Fungi</taxon>
        <taxon>Dikarya</taxon>
        <taxon>Ascomycota</taxon>
        <taxon>Pezizomycotina</taxon>
        <taxon>Dothideomycetes</taxon>
        <taxon>Pleosporomycetidae</taxon>
        <taxon>Venturiales</taxon>
        <taxon>Cylindrosympodiaceae</taxon>
        <taxon>Tothia</taxon>
    </lineage>
</organism>
<sequence>MSNLPKELQDLIFTHVPPEHRHKLAHFLYSKATNESATIAMYSDIKLTSDLTFGIVRKLTQRLGENSYLAGLVQRIELGLSDEAWSDYSKECIGLRYNPLKASSTADLLRVSSNIQDSITHFDLAIALKHAADVMPSEVIFRGPPRLRKLTLRNMTTSSPLLANVTELTVLGLNGSDSLSCLIWNRQAEQLRRMLEFGIPALEKLHAQMNVQGIVHPQRLLFRIARYCAGKPLKELKFYLEGDVGITLGQLSRPIILQTSRIPTLKKVAFDVLNFDFCSIAGSRIKMQAIVASPRIVAFAGLGSPQSPLEEFEFRFKHSTDGLLLTMTLLGMRRHIEAGLLPNLRKISFCADGQLLYENRHTVSHGRDITDFFTNHPTIQLDFSELKRFVKPWNLPVVDKDFIWGQHVPLLSSTELSAYLRRTKFGSAKDFTDSLPGTVYPEHRDKFK</sequence>
<dbReference type="EMBL" id="MU007050">
    <property type="protein sequence ID" value="KAF2429072.1"/>
    <property type="molecule type" value="Genomic_DNA"/>
</dbReference>
<comment type="caution">
    <text evidence="1">The sequence shown here is derived from an EMBL/GenBank/DDBJ whole genome shotgun (WGS) entry which is preliminary data.</text>
</comment>
<name>A0A9P4NP37_9PEZI</name>